<dbReference type="AlphaFoldDB" id="A0AAN8NMR4"/>
<dbReference type="InterPro" id="IPR036047">
    <property type="entry name" value="F-box-like_dom_sf"/>
</dbReference>
<evidence type="ECO:0000313" key="3">
    <source>
        <dbReference type="Proteomes" id="UP001307849"/>
    </source>
</evidence>
<evidence type="ECO:0000259" key="1">
    <source>
        <dbReference type="PROSITE" id="PS50181"/>
    </source>
</evidence>
<keyword evidence="3" id="KW-1185">Reference proteome</keyword>
<feature type="domain" description="F-box" evidence="1">
    <location>
        <begin position="1"/>
        <end position="46"/>
    </location>
</feature>
<dbReference type="Pfam" id="PF00646">
    <property type="entry name" value="F-box"/>
    <property type="match status" value="1"/>
</dbReference>
<dbReference type="InterPro" id="IPR001810">
    <property type="entry name" value="F-box_dom"/>
</dbReference>
<dbReference type="PROSITE" id="PS50181">
    <property type="entry name" value="FBOX"/>
    <property type="match status" value="1"/>
</dbReference>
<comment type="caution">
    <text evidence="2">The sequence shown here is derived from an EMBL/GenBank/DDBJ whole genome shotgun (WGS) entry which is preliminary data.</text>
</comment>
<proteinExistence type="predicted"/>
<protein>
    <recommendedName>
        <fullName evidence="1">F-box domain-containing protein</fullName>
    </recommendedName>
</protein>
<dbReference type="SUPFAM" id="SSF81383">
    <property type="entry name" value="F-box domain"/>
    <property type="match status" value="1"/>
</dbReference>
<name>A0AAN8NMR4_9PEZI</name>
<evidence type="ECO:0000313" key="2">
    <source>
        <dbReference type="EMBL" id="KAK6512768.1"/>
    </source>
</evidence>
<gene>
    <name evidence="2" type="ORF">TWF506_008935</name>
</gene>
<sequence length="430" mass="49529">MATLSLLPVELIYHVTSYLDECEVVYFLRTSKHFYSILRRRVWSTFTIHEHWQDASNYLAKLADLTREVGTDALGYRYIKKIEILTPGNSFGRGQSMKSGFHDILLDLIDTGKIELREIYVRANGIYGWPRRIYDDAEHHSGGCIPQRFFFLRRIREYAQSKSIQEFSMGIATDNILSLIEADVLEVSLLTKLSVTMSLGGEAAWNENEDETGRRRYLTMLPGVLTQAAGLRELGFRVEPGIRSTYRPGSVHQKQFSESLNNFQTAVSSLKRLRVLKIGNDGNRVKPQDQVLFHPSFFLYPPENCKVLEYSATVSVAWWRQFASHPFAGVEHLKLNIIPMERLGPVQWIDDRDWEYSGFIDRTLGLDEEITKGPVNEWDFRLYSVAMRGLKKLTLDLANPGSERYPQLRGYPRDLVDCIKRENNCSILEV</sequence>
<organism evidence="2 3">
    <name type="scientific">Arthrobotrys conoides</name>
    <dbReference type="NCBI Taxonomy" id="74498"/>
    <lineage>
        <taxon>Eukaryota</taxon>
        <taxon>Fungi</taxon>
        <taxon>Dikarya</taxon>
        <taxon>Ascomycota</taxon>
        <taxon>Pezizomycotina</taxon>
        <taxon>Orbiliomycetes</taxon>
        <taxon>Orbiliales</taxon>
        <taxon>Orbiliaceae</taxon>
        <taxon>Arthrobotrys</taxon>
    </lineage>
</organism>
<accession>A0AAN8NMR4</accession>
<dbReference type="Proteomes" id="UP001307849">
    <property type="component" value="Unassembled WGS sequence"/>
</dbReference>
<dbReference type="CDD" id="cd09917">
    <property type="entry name" value="F-box_SF"/>
    <property type="match status" value="1"/>
</dbReference>
<reference evidence="2 3" key="1">
    <citation type="submission" date="2019-10" db="EMBL/GenBank/DDBJ databases">
        <authorList>
            <person name="Palmer J.M."/>
        </authorList>
    </citation>
    <scope>NUCLEOTIDE SEQUENCE [LARGE SCALE GENOMIC DNA]</scope>
    <source>
        <strain evidence="2 3">TWF506</strain>
    </source>
</reference>
<dbReference type="EMBL" id="JAVHJM010000006">
    <property type="protein sequence ID" value="KAK6512768.1"/>
    <property type="molecule type" value="Genomic_DNA"/>
</dbReference>